<dbReference type="AlphaFoldDB" id="A0A927GGZ0"/>
<keyword evidence="2" id="KW-1185">Reference proteome</keyword>
<evidence type="ECO:0000313" key="1">
    <source>
        <dbReference type="EMBL" id="MBD2757492.1"/>
    </source>
</evidence>
<organism evidence="1 2">
    <name type="scientific">Spirosoma validum</name>
    <dbReference type="NCBI Taxonomy" id="2771355"/>
    <lineage>
        <taxon>Bacteria</taxon>
        <taxon>Pseudomonadati</taxon>
        <taxon>Bacteroidota</taxon>
        <taxon>Cytophagia</taxon>
        <taxon>Cytophagales</taxon>
        <taxon>Cytophagaceae</taxon>
        <taxon>Spirosoma</taxon>
    </lineage>
</organism>
<accession>A0A927GGZ0</accession>
<evidence type="ECO:0000313" key="2">
    <source>
        <dbReference type="Proteomes" id="UP000653797"/>
    </source>
</evidence>
<dbReference type="RefSeq" id="WP_191043116.1">
    <property type="nucleotide sequence ID" value="NZ_JACXAA010000023.1"/>
</dbReference>
<sequence>MSLTTHTVSNTLASQNLYVVTATALSDLSPILYARPTSVYGSTPFTVVVDVFELNSVATTGSFSVRVSKDPKLQLSFDSGLTRVNGRDVQNGAWSFTDTNANYYILTTRQLVAAGDVHSFGLMGSLSPGSSSGVLTVSSTVLPDTVVEAKATNNIDADKVEYFQQ</sequence>
<gene>
    <name evidence="1" type="ORF">IC230_31775</name>
</gene>
<proteinExistence type="predicted"/>
<comment type="caution">
    <text evidence="1">The sequence shown here is derived from an EMBL/GenBank/DDBJ whole genome shotgun (WGS) entry which is preliminary data.</text>
</comment>
<protein>
    <submittedName>
        <fullName evidence="1">Uncharacterized protein</fullName>
    </submittedName>
</protein>
<dbReference type="EMBL" id="JACXAA010000023">
    <property type="protein sequence ID" value="MBD2757492.1"/>
    <property type="molecule type" value="Genomic_DNA"/>
</dbReference>
<dbReference type="Proteomes" id="UP000653797">
    <property type="component" value="Unassembled WGS sequence"/>
</dbReference>
<reference evidence="1" key="1">
    <citation type="submission" date="2020-09" db="EMBL/GenBank/DDBJ databases">
        <authorList>
            <person name="Kim M.K."/>
        </authorList>
    </citation>
    <scope>NUCLEOTIDE SEQUENCE</scope>
    <source>
        <strain evidence="1">BT704</strain>
    </source>
</reference>
<name>A0A927GGZ0_9BACT</name>